<proteinExistence type="predicted"/>
<dbReference type="InterPro" id="IPR014845">
    <property type="entry name" value="GYD/TTHA1554"/>
</dbReference>
<dbReference type="STRING" id="337701.SAMN05444398_104266"/>
<accession>A0A1M7CJT3</accession>
<dbReference type="RefSeq" id="WP_073034615.1">
    <property type="nucleotide sequence ID" value="NZ_BMLR01000004.1"/>
</dbReference>
<protein>
    <submittedName>
        <fullName evidence="1">Uncharacterized protein, contains GYD domain</fullName>
    </submittedName>
</protein>
<keyword evidence="2" id="KW-1185">Reference proteome</keyword>
<dbReference type="AlphaFoldDB" id="A0A1M7CJT3"/>
<reference evidence="1 2" key="1">
    <citation type="submission" date="2016-11" db="EMBL/GenBank/DDBJ databases">
        <authorList>
            <person name="Jaros S."/>
            <person name="Januszkiewicz K."/>
            <person name="Wedrychowicz H."/>
        </authorList>
    </citation>
    <scope>NUCLEOTIDE SEQUENCE [LARGE SCALE GENOMIC DNA]</scope>
    <source>
        <strain evidence="1 2">DSM 29589</strain>
    </source>
</reference>
<dbReference type="Proteomes" id="UP000183974">
    <property type="component" value="Unassembled WGS sequence"/>
</dbReference>
<evidence type="ECO:0000313" key="2">
    <source>
        <dbReference type="Proteomes" id="UP000183974"/>
    </source>
</evidence>
<name>A0A1M7CJT3_9RHOB</name>
<dbReference type="OrthoDB" id="9795737at2"/>
<dbReference type="Pfam" id="PF08734">
    <property type="entry name" value="GYD"/>
    <property type="match status" value="1"/>
</dbReference>
<dbReference type="EMBL" id="FRBR01000004">
    <property type="protein sequence ID" value="SHL67443.1"/>
    <property type="molecule type" value="Genomic_DNA"/>
</dbReference>
<gene>
    <name evidence="1" type="ORF">SAMN05444398_104266</name>
</gene>
<sequence>MTVTVAMLIKYENERKAEMLDQASDRAEVSRNAVAAMGGRLLHAFGTCGEYDMLFIYEMPDMATVAANMHLAEATGMARYHKVIPLFSNEDFVASQVKAGELRDSYKAVAQS</sequence>
<evidence type="ECO:0000313" key="1">
    <source>
        <dbReference type="EMBL" id="SHL67443.1"/>
    </source>
</evidence>
<organism evidence="1 2">
    <name type="scientific">Roseovarius pacificus</name>
    <dbReference type="NCBI Taxonomy" id="337701"/>
    <lineage>
        <taxon>Bacteria</taxon>
        <taxon>Pseudomonadati</taxon>
        <taxon>Pseudomonadota</taxon>
        <taxon>Alphaproteobacteria</taxon>
        <taxon>Rhodobacterales</taxon>
        <taxon>Roseobacteraceae</taxon>
        <taxon>Roseovarius</taxon>
    </lineage>
</organism>